<dbReference type="InterPro" id="IPR029058">
    <property type="entry name" value="AB_hydrolase_fold"/>
</dbReference>
<name>A0AAD8Y6M8_9STRA</name>
<protein>
    <recommendedName>
        <fullName evidence="4">GPI inositol-deacylase</fullName>
    </recommendedName>
</protein>
<organism evidence="2 3">
    <name type="scientific">Skeletonema marinoi</name>
    <dbReference type="NCBI Taxonomy" id="267567"/>
    <lineage>
        <taxon>Eukaryota</taxon>
        <taxon>Sar</taxon>
        <taxon>Stramenopiles</taxon>
        <taxon>Ochrophyta</taxon>
        <taxon>Bacillariophyta</taxon>
        <taxon>Coscinodiscophyceae</taxon>
        <taxon>Thalassiosirophycidae</taxon>
        <taxon>Thalassiosirales</taxon>
        <taxon>Skeletonemataceae</taxon>
        <taxon>Skeletonema</taxon>
        <taxon>Skeletonema marinoi-dohrnii complex</taxon>
    </lineage>
</organism>
<proteinExistence type="predicted"/>
<feature type="signal peptide" evidence="1">
    <location>
        <begin position="1"/>
        <end position="23"/>
    </location>
</feature>
<evidence type="ECO:0000256" key="1">
    <source>
        <dbReference type="SAM" id="SignalP"/>
    </source>
</evidence>
<dbReference type="PANTHER" id="PTHR35560:SF3">
    <property type="entry name" value="PEPTIDASE S9 PROLYL OLIGOPEPTIDASE CATALYTIC DOMAIN-CONTAINING PROTEIN"/>
    <property type="match status" value="1"/>
</dbReference>
<accession>A0AAD8Y6M8</accession>
<sequence>MHPCPTAAMLLVWQLVLPTLSSAYDANRVVCDADQNIFCPPSTSCCPTFKSRKEPDVIVGYSCLMGWSSRFPRGPCCPHYEDEAVLENFDGSSWRGGTGCGNGYECASSSIDRPICVINSAAHPMDYQGNPFKNKYETMPRYRACKSFTKDGISLHGLPMPLSAALSYKNSSSLTSTDGLEAHYMGQLAYYSNIGQITADDRVNSDIKTAIIGIHGSGRDAGTYLCALTAIAVDASKERSFLRGQKGHLNRKDVLVVAPWFTAPADDIPPTSSSLPYLQWDAQYPIFHTWRYGAESILDANDKHNMTISSFGAMDVLLESLCDRNHFPNLQRIVVIGHSAGGQFVHRWALSSNSWCFGNGQFAHRWAPKAALPNVRVVVANPRSFTYLDARRYFVVSDQIVGVKEDERSLSEDKGTLTPFNTFELRSPSAAEENECNSFNKYEWGLDPDERVPAPYVINNVQKLIDHGDNTELFCRYASRDVIYLTGQRDIETLSAENRYQGLHGDRFQGPSRRERSERFFASLQVRGRELEFCGRIGGEATQVHERHIVKQVAHDHALMFSSPEGIQAMFG</sequence>
<keyword evidence="1" id="KW-0732">Signal</keyword>
<dbReference type="Proteomes" id="UP001224775">
    <property type="component" value="Unassembled WGS sequence"/>
</dbReference>
<dbReference type="Gene3D" id="3.40.50.1820">
    <property type="entry name" value="alpha/beta hydrolase"/>
    <property type="match status" value="2"/>
</dbReference>
<gene>
    <name evidence="2" type="ORF">QTG54_009030</name>
</gene>
<dbReference type="EMBL" id="JATAAI010000016">
    <property type="protein sequence ID" value="KAK1740080.1"/>
    <property type="molecule type" value="Genomic_DNA"/>
</dbReference>
<reference evidence="2" key="1">
    <citation type="submission" date="2023-06" db="EMBL/GenBank/DDBJ databases">
        <title>Survivors Of The Sea: Transcriptome response of Skeletonema marinoi to long-term dormancy.</title>
        <authorList>
            <person name="Pinder M.I.M."/>
            <person name="Kourtchenko O."/>
            <person name="Robertson E.K."/>
            <person name="Larsson T."/>
            <person name="Maumus F."/>
            <person name="Osuna-Cruz C.M."/>
            <person name="Vancaester E."/>
            <person name="Stenow R."/>
            <person name="Vandepoele K."/>
            <person name="Ploug H."/>
            <person name="Bruchert V."/>
            <person name="Godhe A."/>
            <person name="Topel M."/>
        </authorList>
    </citation>
    <scope>NUCLEOTIDE SEQUENCE</scope>
    <source>
        <strain evidence="2">R05AC</strain>
    </source>
</reference>
<evidence type="ECO:0000313" key="3">
    <source>
        <dbReference type="Proteomes" id="UP001224775"/>
    </source>
</evidence>
<evidence type="ECO:0000313" key="2">
    <source>
        <dbReference type="EMBL" id="KAK1740080.1"/>
    </source>
</evidence>
<feature type="chain" id="PRO_5042177362" description="GPI inositol-deacylase" evidence="1">
    <location>
        <begin position="24"/>
        <end position="572"/>
    </location>
</feature>
<comment type="caution">
    <text evidence="2">The sequence shown here is derived from an EMBL/GenBank/DDBJ whole genome shotgun (WGS) entry which is preliminary data.</text>
</comment>
<evidence type="ECO:0008006" key="4">
    <source>
        <dbReference type="Google" id="ProtNLM"/>
    </source>
</evidence>
<dbReference type="AlphaFoldDB" id="A0AAD8Y6M8"/>
<dbReference type="PANTHER" id="PTHR35560">
    <property type="entry name" value="BLL0132 PROTEIN"/>
    <property type="match status" value="1"/>
</dbReference>
<keyword evidence="3" id="KW-1185">Reference proteome</keyword>
<dbReference type="SUPFAM" id="SSF53474">
    <property type="entry name" value="alpha/beta-Hydrolases"/>
    <property type="match status" value="1"/>
</dbReference>